<accession>A0A3P8DUC2</accession>
<feature type="region of interest" description="Disordered" evidence="1">
    <location>
        <begin position="121"/>
        <end position="319"/>
    </location>
</feature>
<proteinExistence type="predicted"/>
<accession>A0A183G327</accession>
<gene>
    <name evidence="2" type="ORF">HPBE_LOCUS15772</name>
</gene>
<protein>
    <submittedName>
        <fullName evidence="4">HTH OST-type domain-containing protein</fullName>
    </submittedName>
</protein>
<evidence type="ECO:0000256" key="1">
    <source>
        <dbReference type="SAM" id="MobiDB-lite"/>
    </source>
</evidence>
<feature type="compositionally biased region" description="Basic and acidic residues" evidence="1">
    <location>
        <begin position="297"/>
        <end position="306"/>
    </location>
</feature>
<dbReference type="OrthoDB" id="5834719at2759"/>
<dbReference type="EMBL" id="UZAH01029036">
    <property type="protein sequence ID" value="VDP03879.1"/>
    <property type="molecule type" value="Genomic_DNA"/>
</dbReference>
<organism evidence="3 4">
    <name type="scientific">Heligmosomoides polygyrus</name>
    <name type="common">Parasitic roundworm</name>
    <dbReference type="NCBI Taxonomy" id="6339"/>
    <lineage>
        <taxon>Eukaryota</taxon>
        <taxon>Metazoa</taxon>
        <taxon>Ecdysozoa</taxon>
        <taxon>Nematoda</taxon>
        <taxon>Chromadorea</taxon>
        <taxon>Rhabditida</taxon>
        <taxon>Rhabditina</taxon>
        <taxon>Rhabditomorpha</taxon>
        <taxon>Strongyloidea</taxon>
        <taxon>Heligmosomidae</taxon>
        <taxon>Heligmosomoides</taxon>
    </lineage>
</organism>
<dbReference type="WBParaSite" id="HPBE_0001577301-mRNA-1">
    <property type="protein sequence ID" value="HPBE_0001577301-mRNA-1"/>
    <property type="gene ID" value="HPBE_0001577301"/>
</dbReference>
<evidence type="ECO:0000313" key="4">
    <source>
        <dbReference type="WBParaSite" id="HPBE_0001577301-mRNA-1"/>
    </source>
</evidence>
<reference evidence="4" key="2">
    <citation type="submission" date="2019-09" db="UniProtKB">
        <authorList>
            <consortium name="WormBaseParasite"/>
        </authorList>
    </citation>
    <scope>IDENTIFICATION</scope>
</reference>
<dbReference type="AlphaFoldDB" id="A0A183G327"/>
<name>A0A183G327_HELPZ</name>
<dbReference type="Proteomes" id="UP000050761">
    <property type="component" value="Unassembled WGS sequence"/>
</dbReference>
<evidence type="ECO:0000313" key="2">
    <source>
        <dbReference type="EMBL" id="VDP03879.1"/>
    </source>
</evidence>
<feature type="compositionally biased region" description="Pro residues" evidence="1">
    <location>
        <begin position="139"/>
        <end position="150"/>
    </location>
</feature>
<reference evidence="2 3" key="1">
    <citation type="submission" date="2018-11" db="EMBL/GenBank/DDBJ databases">
        <authorList>
            <consortium name="Pathogen Informatics"/>
        </authorList>
    </citation>
    <scope>NUCLEOTIDE SEQUENCE [LARGE SCALE GENOMIC DNA]</scope>
</reference>
<keyword evidence="3" id="KW-1185">Reference proteome</keyword>
<feature type="compositionally biased region" description="Basic and acidic residues" evidence="1">
    <location>
        <begin position="187"/>
        <end position="198"/>
    </location>
</feature>
<evidence type="ECO:0000313" key="3">
    <source>
        <dbReference type="Proteomes" id="UP000050761"/>
    </source>
</evidence>
<sequence length="444" mass="48500">MLRWTAGVTRKDRIRNEAIREQFGVAPIADKMREARLRWYGYVLRGKEDGVRKIGLTRKGSQLMVTVASKPEPLSTASSASYSFASSCAPNRSTPPVTAQHSVLGTAFGLSQDVIQQLLKKSAPPRVVEQSAREVTPTPDAPASPDPEGPASPDAPASPDPYERDANGSGDGLKAHSEIPLDCWQPSEDKRREPERAITVRSPKKPKRPKDHDGVVSCGGSEQVAMKSWIKAVEQKSDASSSSRRGKSADSSRTASGDDDEEEEGEIRSDDEVQATAQPIRVIGAPSQNIHAAFAKQSEKKARPEITRPPPLASVINPSEPPPLMGVGRGFFPDQPFGHVAQRRGFPPAAHSNPFGGPQWPPYAPVPHSMQGGSFQPGPLRQAAPEITVIVPDFMMFNRATMTRMDPAGFESFCERLKAIQTQENRIVSLQIHERLLHYVREMM</sequence>